<comment type="caution">
    <text evidence="9">The sequence shown here is derived from an EMBL/GenBank/DDBJ whole genome shotgun (WGS) entry which is preliminary data.</text>
</comment>
<keyword evidence="3" id="KW-0731">Sigma factor</keyword>
<dbReference type="AlphaFoldDB" id="A0A7W5FKE4"/>
<comment type="similarity">
    <text evidence="1">Belongs to the sigma-70 factor family. ECF subfamily.</text>
</comment>
<evidence type="ECO:0000313" key="9">
    <source>
        <dbReference type="EMBL" id="MBB3101621.1"/>
    </source>
</evidence>
<organism evidence="9 10">
    <name type="scientific">Actinoplanes campanulatus</name>
    <dbReference type="NCBI Taxonomy" id="113559"/>
    <lineage>
        <taxon>Bacteria</taxon>
        <taxon>Bacillati</taxon>
        <taxon>Actinomycetota</taxon>
        <taxon>Actinomycetes</taxon>
        <taxon>Micromonosporales</taxon>
        <taxon>Micromonosporaceae</taxon>
        <taxon>Actinoplanes</taxon>
    </lineage>
</organism>
<dbReference type="RefSeq" id="WP_183228016.1">
    <property type="nucleotide sequence ID" value="NZ_BMPW01000050.1"/>
</dbReference>
<keyword evidence="4" id="KW-0238">DNA-binding</keyword>
<feature type="domain" description="RNA polymerase sigma factor 70 region 4 type 2" evidence="8">
    <location>
        <begin position="118"/>
        <end position="169"/>
    </location>
</feature>
<gene>
    <name evidence="9" type="ORF">FHR83_009352</name>
</gene>
<dbReference type="SUPFAM" id="SSF88659">
    <property type="entry name" value="Sigma3 and sigma4 domains of RNA polymerase sigma factors"/>
    <property type="match status" value="1"/>
</dbReference>
<dbReference type="InterPro" id="IPR013324">
    <property type="entry name" value="RNA_pol_sigma_r3/r4-like"/>
</dbReference>
<reference evidence="9 10" key="1">
    <citation type="submission" date="2020-08" db="EMBL/GenBank/DDBJ databases">
        <title>Genomic Encyclopedia of Type Strains, Phase III (KMG-III): the genomes of soil and plant-associated and newly described type strains.</title>
        <authorList>
            <person name="Whitman W."/>
        </authorList>
    </citation>
    <scope>NUCLEOTIDE SEQUENCE [LARGE SCALE GENOMIC DNA]</scope>
    <source>
        <strain evidence="9 10">CECT 3287</strain>
    </source>
</reference>
<dbReference type="CDD" id="cd06171">
    <property type="entry name" value="Sigma70_r4"/>
    <property type="match status" value="1"/>
</dbReference>
<dbReference type="Proteomes" id="UP000590749">
    <property type="component" value="Unassembled WGS sequence"/>
</dbReference>
<feature type="region of interest" description="Disordered" evidence="6">
    <location>
        <begin position="1"/>
        <end position="23"/>
    </location>
</feature>
<dbReference type="InterPro" id="IPR013249">
    <property type="entry name" value="RNA_pol_sigma70_r4_t2"/>
</dbReference>
<dbReference type="InterPro" id="IPR007627">
    <property type="entry name" value="RNA_pol_sigma70_r2"/>
</dbReference>
<dbReference type="PANTHER" id="PTHR43133:SF8">
    <property type="entry name" value="RNA POLYMERASE SIGMA FACTOR HI_1459-RELATED"/>
    <property type="match status" value="1"/>
</dbReference>
<dbReference type="Pfam" id="PF08281">
    <property type="entry name" value="Sigma70_r4_2"/>
    <property type="match status" value="1"/>
</dbReference>
<dbReference type="Pfam" id="PF04542">
    <property type="entry name" value="Sigma70_r2"/>
    <property type="match status" value="1"/>
</dbReference>
<evidence type="ECO:0000256" key="5">
    <source>
        <dbReference type="ARBA" id="ARBA00023163"/>
    </source>
</evidence>
<keyword evidence="2" id="KW-0805">Transcription regulation</keyword>
<dbReference type="EMBL" id="JACHXF010000043">
    <property type="protein sequence ID" value="MBB3101621.1"/>
    <property type="molecule type" value="Genomic_DNA"/>
</dbReference>
<keyword evidence="10" id="KW-1185">Reference proteome</keyword>
<keyword evidence="5" id="KW-0804">Transcription</keyword>
<name>A0A7W5FKE4_9ACTN</name>
<evidence type="ECO:0000313" key="10">
    <source>
        <dbReference type="Proteomes" id="UP000590749"/>
    </source>
</evidence>
<accession>A0A7W5FKE4</accession>
<proteinExistence type="inferred from homology"/>
<evidence type="ECO:0000256" key="3">
    <source>
        <dbReference type="ARBA" id="ARBA00023082"/>
    </source>
</evidence>
<dbReference type="GO" id="GO:0016987">
    <property type="term" value="F:sigma factor activity"/>
    <property type="evidence" value="ECO:0007669"/>
    <property type="project" value="UniProtKB-KW"/>
</dbReference>
<dbReference type="InterPro" id="IPR014284">
    <property type="entry name" value="RNA_pol_sigma-70_dom"/>
</dbReference>
<dbReference type="SUPFAM" id="SSF88946">
    <property type="entry name" value="Sigma2 domain of RNA polymerase sigma factors"/>
    <property type="match status" value="1"/>
</dbReference>
<evidence type="ECO:0000259" key="8">
    <source>
        <dbReference type="Pfam" id="PF08281"/>
    </source>
</evidence>
<dbReference type="GO" id="GO:0003677">
    <property type="term" value="F:DNA binding"/>
    <property type="evidence" value="ECO:0007669"/>
    <property type="project" value="UniProtKB-KW"/>
</dbReference>
<dbReference type="NCBIfam" id="TIGR02937">
    <property type="entry name" value="sigma70-ECF"/>
    <property type="match status" value="1"/>
</dbReference>
<dbReference type="PANTHER" id="PTHR43133">
    <property type="entry name" value="RNA POLYMERASE ECF-TYPE SIGMA FACTO"/>
    <property type="match status" value="1"/>
</dbReference>
<evidence type="ECO:0000259" key="7">
    <source>
        <dbReference type="Pfam" id="PF04542"/>
    </source>
</evidence>
<evidence type="ECO:0000256" key="2">
    <source>
        <dbReference type="ARBA" id="ARBA00023015"/>
    </source>
</evidence>
<feature type="domain" description="RNA polymerase sigma-70 region 2" evidence="7">
    <location>
        <begin position="26"/>
        <end position="93"/>
    </location>
</feature>
<dbReference type="InterPro" id="IPR013325">
    <property type="entry name" value="RNA_pol_sigma_r2"/>
</dbReference>
<dbReference type="Gene3D" id="1.10.10.10">
    <property type="entry name" value="Winged helix-like DNA-binding domain superfamily/Winged helix DNA-binding domain"/>
    <property type="match status" value="1"/>
</dbReference>
<dbReference type="InterPro" id="IPR039425">
    <property type="entry name" value="RNA_pol_sigma-70-like"/>
</dbReference>
<evidence type="ECO:0000256" key="1">
    <source>
        <dbReference type="ARBA" id="ARBA00010641"/>
    </source>
</evidence>
<evidence type="ECO:0000256" key="4">
    <source>
        <dbReference type="ARBA" id="ARBA00023125"/>
    </source>
</evidence>
<dbReference type="InterPro" id="IPR036388">
    <property type="entry name" value="WH-like_DNA-bd_sf"/>
</dbReference>
<sequence length="178" mass="19962">MPTTSEDPADDAVPDSAAPQSGYEDFFRENKNRVFDHGRRIANSPQQGEDAAQEALIKAHECWQRVSVMEDPTGWVMRVTENKLFHMRRNGQRLPTVPLTIDQQVVSDHSAEVAASLDFEEAIARLPPQQRRIIDLSWKSDMGAAAIAARLNIKESTVRSNLARARAQLEALRTDDAR</sequence>
<dbReference type="GO" id="GO:0006352">
    <property type="term" value="P:DNA-templated transcription initiation"/>
    <property type="evidence" value="ECO:0007669"/>
    <property type="project" value="InterPro"/>
</dbReference>
<protein>
    <submittedName>
        <fullName evidence="9">RNA polymerase sigma-70 factor (ECF subfamily)</fullName>
    </submittedName>
</protein>
<evidence type="ECO:0000256" key="6">
    <source>
        <dbReference type="SAM" id="MobiDB-lite"/>
    </source>
</evidence>
<dbReference type="Gene3D" id="1.10.1740.10">
    <property type="match status" value="1"/>
</dbReference>